<dbReference type="Proteomes" id="UP000887565">
    <property type="component" value="Unplaced"/>
</dbReference>
<evidence type="ECO:0000313" key="1">
    <source>
        <dbReference type="Proteomes" id="UP000887565"/>
    </source>
</evidence>
<accession>A0A915K7F4</accession>
<keyword evidence="1" id="KW-1185">Reference proteome</keyword>
<dbReference type="WBParaSite" id="nRc.2.0.1.t33827-RA">
    <property type="protein sequence ID" value="nRc.2.0.1.t33827-RA"/>
    <property type="gene ID" value="nRc.2.0.1.g33827"/>
</dbReference>
<organism evidence="1 2">
    <name type="scientific">Romanomermis culicivorax</name>
    <name type="common">Nematode worm</name>
    <dbReference type="NCBI Taxonomy" id="13658"/>
    <lineage>
        <taxon>Eukaryota</taxon>
        <taxon>Metazoa</taxon>
        <taxon>Ecdysozoa</taxon>
        <taxon>Nematoda</taxon>
        <taxon>Enoplea</taxon>
        <taxon>Dorylaimia</taxon>
        <taxon>Mermithida</taxon>
        <taxon>Mermithoidea</taxon>
        <taxon>Mermithidae</taxon>
        <taxon>Romanomermis</taxon>
    </lineage>
</organism>
<dbReference type="AlphaFoldDB" id="A0A915K7F4"/>
<reference evidence="2" key="1">
    <citation type="submission" date="2022-11" db="UniProtKB">
        <authorList>
            <consortium name="WormBaseParasite"/>
        </authorList>
    </citation>
    <scope>IDENTIFICATION</scope>
</reference>
<sequence>MFKRLSTIRCFIVAVPPRAPVLFAVTSDWLKISMSFPQNISVNLRSPFAISKLEQAPEIKRLPIKVTGTPISKAQIAVHFPQTKSYPITTRFALIRTNFGGDRLENWFQRGPGLHGTTGHQRSLLNFSINSSTAEPALTNSMIRRGVLSFETNSSNDLAPWTLVPLASLAKNSSTLETVLL</sequence>
<name>A0A915K7F4_ROMCU</name>
<evidence type="ECO:0000313" key="2">
    <source>
        <dbReference type="WBParaSite" id="nRc.2.0.1.t33827-RA"/>
    </source>
</evidence>
<protein>
    <submittedName>
        <fullName evidence="2">Uncharacterized protein</fullName>
    </submittedName>
</protein>
<proteinExistence type="predicted"/>